<dbReference type="InterPro" id="IPR010982">
    <property type="entry name" value="Lambda_DNA-bd_dom_sf"/>
</dbReference>
<dbReference type="Pfam" id="PF13560">
    <property type="entry name" value="HTH_31"/>
    <property type="match status" value="1"/>
</dbReference>
<protein>
    <submittedName>
        <fullName evidence="2">Transcriptional regulator, contains XRE-family HTH domain</fullName>
    </submittedName>
</protein>
<organism evidence="2 3">
    <name type="scientific">Fibrobacter intestinalis</name>
    <dbReference type="NCBI Taxonomy" id="28122"/>
    <lineage>
        <taxon>Bacteria</taxon>
        <taxon>Pseudomonadati</taxon>
        <taxon>Fibrobacterota</taxon>
        <taxon>Fibrobacteria</taxon>
        <taxon>Fibrobacterales</taxon>
        <taxon>Fibrobacteraceae</taxon>
        <taxon>Fibrobacter</taxon>
    </lineage>
</organism>
<dbReference type="Gene3D" id="1.10.260.40">
    <property type="entry name" value="lambda repressor-like DNA-binding domains"/>
    <property type="match status" value="1"/>
</dbReference>
<evidence type="ECO:0000259" key="1">
    <source>
        <dbReference type="PROSITE" id="PS50943"/>
    </source>
</evidence>
<dbReference type="AlphaFoldDB" id="A0A1M6UBK9"/>
<dbReference type="PROSITE" id="PS50943">
    <property type="entry name" value="HTH_CROC1"/>
    <property type="match status" value="1"/>
</dbReference>
<gene>
    <name evidence="2" type="ORF">SAMN05720469_11338</name>
</gene>
<dbReference type="SUPFAM" id="SSF47413">
    <property type="entry name" value="lambda repressor-like DNA-binding domains"/>
    <property type="match status" value="1"/>
</dbReference>
<sequence>MSKLGDFIETVRKNKRITIRKLAEKMGKSAAYICDIEKGNRKPNDCNFFAEMADALGIEGDERAQFFDLVADPGKSEAPKDIADYVNEVPEAKAALRVAKERATADDWDRFRRMLEKKR</sequence>
<reference evidence="3" key="1">
    <citation type="submission" date="2016-11" db="EMBL/GenBank/DDBJ databases">
        <authorList>
            <person name="Varghese N."/>
            <person name="Submissions S."/>
        </authorList>
    </citation>
    <scope>NUCLEOTIDE SEQUENCE [LARGE SCALE GENOMIC DNA]</scope>
    <source>
        <strain evidence="3">UWOS</strain>
    </source>
</reference>
<dbReference type="EMBL" id="FRAW01000013">
    <property type="protein sequence ID" value="SHK66604.1"/>
    <property type="molecule type" value="Genomic_DNA"/>
</dbReference>
<accession>A0A1M6UBK9</accession>
<dbReference type="GO" id="GO:0003677">
    <property type="term" value="F:DNA binding"/>
    <property type="evidence" value="ECO:0007669"/>
    <property type="project" value="InterPro"/>
</dbReference>
<dbReference type="RefSeq" id="WP_073304127.1">
    <property type="nucleotide sequence ID" value="NZ_JBJEGA010000077.1"/>
</dbReference>
<dbReference type="InterPro" id="IPR001387">
    <property type="entry name" value="Cro/C1-type_HTH"/>
</dbReference>
<proteinExistence type="predicted"/>
<evidence type="ECO:0000313" key="3">
    <source>
        <dbReference type="Proteomes" id="UP000184275"/>
    </source>
</evidence>
<name>A0A1M6UBK9_9BACT</name>
<keyword evidence="3" id="KW-1185">Reference proteome</keyword>
<evidence type="ECO:0000313" key="2">
    <source>
        <dbReference type="EMBL" id="SHK66604.1"/>
    </source>
</evidence>
<dbReference type="Proteomes" id="UP000184275">
    <property type="component" value="Unassembled WGS sequence"/>
</dbReference>
<dbReference type="SMART" id="SM00530">
    <property type="entry name" value="HTH_XRE"/>
    <property type="match status" value="1"/>
</dbReference>
<feature type="domain" description="HTH cro/C1-type" evidence="1">
    <location>
        <begin position="8"/>
        <end position="63"/>
    </location>
</feature>
<dbReference type="CDD" id="cd00093">
    <property type="entry name" value="HTH_XRE"/>
    <property type="match status" value="1"/>
</dbReference>